<evidence type="ECO:0000313" key="1">
    <source>
        <dbReference type="EMBL" id="KHE91418.1"/>
    </source>
</evidence>
<gene>
    <name evidence="1" type="ORF">SCABRO_02821</name>
</gene>
<proteinExistence type="predicted"/>
<dbReference type="EMBL" id="JRYO01000197">
    <property type="protein sequence ID" value="KHE91418.1"/>
    <property type="molecule type" value="Genomic_DNA"/>
</dbReference>
<dbReference type="Proteomes" id="UP000030652">
    <property type="component" value="Unassembled WGS sequence"/>
</dbReference>
<dbReference type="AlphaFoldDB" id="A0A0B0EJX3"/>
<evidence type="ECO:0000313" key="2">
    <source>
        <dbReference type="Proteomes" id="UP000030652"/>
    </source>
</evidence>
<name>A0A0B0EJX3_9BACT</name>
<organism evidence="1 2">
    <name type="scientific">Candidatus Scalindua brodae</name>
    <dbReference type="NCBI Taxonomy" id="237368"/>
    <lineage>
        <taxon>Bacteria</taxon>
        <taxon>Pseudomonadati</taxon>
        <taxon>Planctomycetota</taxon>
        <taxon>Candidatus Brocadiia</taxon>
        <taxon>Candidatus Brocadiales</taxon>
        <taxon>Candidatus Scalinduaceae</taxon>
        <taxon>Candidatus Scalindua</taxon>
    </lineage>
</organism>
<sequence>MKPLFISLCFVFTLITFYSPVSYGDFSYDIDRFTMVGGISGSDTFVDEFDDGAEPPSGPSGPFTYEVNGATFSPAAESGGLLNLNSNDAPVQVDLEREVNVVLNDNTFSVFPGVGGSIQGKFRFGSKDSITEESAFGIELVSEGGITAPEEEVFLEIRNIRPLGYIAAVFEIDGVISDINIMDVSADLTGITEIILRMDISTTNEVTASLFFDKDSNGSFETEVNVPGSYVLTFMSGIVSYKGKFDSSEDLAPYSDIRMSQEVYTSGDTATASVFRIGNPGPNPISVEWKVWLGTPFTSPIPIVNIGADGMFVLPAGFDLDLGPLNLFPAAVLPLGIYELSTRVLNPVTGELLYEDLNAFEIQ</sequence>
<protein>
    <submittedName>
        <fullName evidence="1">Uncharacterized protein</fullName>
    </submittedName>
</protein>
<reference evidence="1 2" key="1">
    <citation type="submission" date="2014-10" db="EMBL/GenBank/DDBJ databases">
        <title>Draft genome of anammox bacterium scalindua brodae, obtained using differential coverage binning of sequence data from two enrichment reactors.</title>
        <authorList>
            <person name="Speth D.R."/>
            <person name="Russ L."/>
            <person name="Kartal B."/>
            <person name="Op den Camp H.J."/>
            <person name="Dutilh B.E."/>
            <person name="Jetten M.S."/>
        </authorList>
    </citation>
    <scope>NUCLEOTIDE SEQUENCE [LARGE SCALE GENOMIC DNA]</scope>
    <source>
        <strain evidence="1">RU1</strain>
    </source>
</reference>
<comment type="caution">
    <text evidence="1">The sequence shown here is derived from an EMBL/GenBank/DDBJ whole genome shotgun (WGS) entry which is preliminary data.</text>
</comment>
<accession>A0A0B0EJX3</accession>